<organism evidence="1 2">
    <name type="scientific">Cynara cardunculus var. scolymus</name>
    <name type="common">Globe artichoke</name>
    <name type="synonym">Cynara scolymus</name>
    <dbReference type="NCBI Taxonomy" id="59895"/>
    <lineage>
        <taxon>Eukaryota</taxon>
        <taxon>Viridiplantae</taxon>
        <taxon>Streptophyta</taxon>
        <taxon>Embryophyta</taxon>
        <taxon>Tracheophyta</taxon>
        <taxon>Spermatophyta</taxon>
        <taxon>Magnoliopsida</taxon>
        <taxon>eudicotyledons</taxon>
        <taxon>Gunneridae</taxon>
        <taxon>Pentapetalae</taxon>
        <taxon>asterids</taxon>
        <taxon>campanulids</taxon>
        <taxon>Asterales</taxon>
        <taxon>Asteraceae</taxon>
        <taxon>Carduoideae</taxon>
        <taxon>Cardueae</taxon>
        <taxon>Carduinae</taxon>
        <taxon>Cynara</taxon>
    </lineage>
</organism>
<dbReference type="AlphaFoldDB" id="A0A118JWS9"/>
<name>A0A118JWS9_CYNCS</name>
<protein>
    <submittedName>
        <fullName evidence="1">Uncharacterized protein</fullName>
    </submittedName>
</protein>
<comment type="caution">
    <text evidence="1">The sequence shown here is derived from an EMBL/GenBank/DDBJ whole genome shotgun (WGS) entry which is preliminary data.</text>
</comment>
<dbReference type="Gramene" id="KVH94857">
    <property type="protein sequence ID" value="KVH94857"/>
    <property type="gene ID" value="Ccrd_003081"/>
</dbReference>
<accession>A0A118JWS9</accession>
<dbReference type="Proteomes" id="UP000243975">
    <property type="component" value="Unassembled WGS sequence"/>
</dbReference>
<evidence type="ECO:0000313" key="2">
    <source>
        <dbReference type="Proteomes" id="UP000243975"/>
    </source>
</evidence>
<dbReference type="STRING" id="59895.A0A118JWS9"/>
<reference evidence="1 2" key="1">
    <citation type="journal article" date="2016" name="Sci. Rep.">
        <title>The genome sequence of the outbreeding globe artichoke constructed de novo incorporating a phase-aware low-pass sequencing strategy of F1 progeny.</title>
        <authorList>
            <person name="Scaglione D."/>
            <person name="Reyes-Chin-Wo S."/>
            <person name="Acquadro A."/>
            <person name="Froenicke L."/>
            <person name="Portis E."/>
            <person name="Beitel C."/>
            <person name="Tirone M."/>
            <person name="Mauro R."/>
            <person name="Lo Monaco A."/>
            <person name="Mauromicale G."/>
            <person name="Faccioli P."/>
            <person name="Cattivelli L."/>
            <person name="Rieseberg L."/>
            <person name="Michelmore R."/>
            <person name="Lanteri S."/>
        </authorList>
    </citation>
    <scope>NUCLEOTIDE SEQUENCE [LARGE SCALE GENOMIC DNA]</scope>
    <source>
        <strain evidence="1">2C</strain>
    </source>
</reference>
<keyword evidence="2" id="KW-1185">Reference proteome</keyword>
<evidence type="ECO:0000313" key="1">
    <source>
        <dbReference type="EMBL" id="KVH94857.1"/>
    </source>
</evidence>
<dbReference type="EMBL" id="LEKV01004514">
    <property type="protein sequence ID" value="KVH94857.1"/>
    <property type="molecule type" value="Genomic_DNA"/>
</dbReference>
<feature type="non-terminal residue" evidence="1">
    <location>
        <position position="220"/>
    </location>
</feature>
<proteinExistence type="predicted"/>
<dbReference type="OMA" id="NFERTHY"/>
<feature type="non-terminal residue" evidence="1">
    <location>
        <position position="1"/>
    </location>
</feature>
<gene>
    <name evidence="1" type="ORF">Ccrd_003081</name>
</gene>
<sequence length="220" mass="24851">LRSRCTPLYLLTKLRSALPGPTYEATIGNFERTHYLIDFPSPSLFAIDRLYPEIEPSAYRSEFLQKWIERMHFDLNFQLPEGSLDEPGTNDVFSKAMGKDKHGSARTYGLDVRGSDIWGVLPSRFTCYRENMLWKRAYKDVSNEVAKLKAMVLEMRGSNENISSTSSVPVTSINRPKATTGLQPLKSIINSMEIVARGRVKSLDPDELVGGEEIGPNWCE</sequence>